<dbReference type="Proteomes" id="UP001498469">
    <property type="component" value="Unassembled WGS sequence"/>
</dbReference>
<comment type="caution">
    <text evidence="1">The sequence shown here is derived from an EMBL/GenBank/DDBJ whole genome shotgun (WGS) entry which is preliminary data.</text>
</comment>
<gene>
    <name evidence="1" type="ORF">SJI18_24175</name>
</gene>
<sequence length="109" mass="12909">MVKNSAREFIETAKKYFDNRVQGFSLYAVTDEPYKMFSLKFHAYEFYVVILNYDRGHFGCCISFGTDAIALENNKEWDDNVELLDFWADIDEQLKLRIPDKYLIANGWK</sequence>
<proteinExistence type="predicted"/>
<protein>
    <submittedName>
        <fullName evidence="1">Uncharacterized protein</fullName>
    </submittedName>
</protein>
<organism evidence="1 2">
    <name type="scientific">Clostridium frigoriphilum</name>
    <dbReference type="NCBI Taxonomy" id="443253"/>
    <lineage>
        <taxon>Bacteria</taxon>
        <taxon>Bacillati</taxon>
        <taxon>Bacillota</taxon>
        <taxon>Clostridia</taxon>
        <taxon>Eubacteriales</taxon>
        <taxon>Clostridiaceae</taxon>
        <taxon>Clostridium</taxon>
    </lineage>
</organism>
<name>A0ABU7UY64_9CLOT</name>
<accession>A0ABU7UY64</accession>
<dbReference type="EMBL" id="JAZHFS010000054">
    <property type="protein sequence ID" value="MEF2115370.1"/>
    <property type="molecule type" value="Genomic_DNA"/>
</dbReference>
<evidence type="ECO:0000313" key="1">
    <source>
        <dbReference type="EMBL" id="MEF2115370.1"/>
    </source>
</evidence>
<keyword evidence="2" id="KW-1185">Reference proteome</keyword>
<evidence type="ECO:0000313" key="2">
    <source>
        <dbReference type="Proteomes" id="UP001498469"/>
    </source>
</evidence>
<reference evidence="1 2" key="1">
    <citation type="submission" date="2023-11" db="EMBL/GenBank/DDBJ databases">
        <title>Draft genome sequence of a psychrophilic Clostridium strain from permafrost water brine.</title>
        <authorList>
            <person name="Shcherbakova V.A."/>
            <person name="Trubitsyn V.E."/>
            <person name="Zakharyuk A.G."/>
        </authorList>
    </citation>
    <scope>NUCLEOTIDE SEQUENCE [LARGE SCALE GENOMIC DNA]</scope>
    <source>
        <strain evidence="1 2">14F</strain>
    </source>
</reference>
<dbReference type="RefSeq" id="WP_216256015.1">
    <property type="nucleotide sequence ID" value="NZ_JAZHFS010000054.1"/>
</dbReference>